<evidence type="ECO:0000313" key="2">
    <source>
        <dbReference type="EMBL" id="CAK8997311.1"/>
    </source>
</evidence>
<protein>
    <submittedName>
        <fullName evidence="2">Uncharacterized protein</fullName>
    </submittedName>
</protein>
<feature type="compositionally biased region" description="Basic and acidic residues" evidence="1">
    <location>
        <begin position="114"/>
        <end position="137"/>
    </location>
</feature>
<dbReference type="EMBL" id="CAXAMN010002003">
    <property type="protein sequence ID" value="CAK8997311.1"/>
    <property type="molecule type" value="Genomic_DNA"/>
</dbReference>
<name>A0ABP0I5U1_9DINO</name>
<accession>A0ABP0I5U1</accession>
<sequence length="205" mass="22749">MVIPCPLSSRGRVLWEYDRPFSREAPTPRARRLPRDAKRALMAPPSLWPPPSKTASVTANALADAAAQKCAAFHPKRRFASPGHSCMMMECFGERAYRMLPPASWGLHFPSSDLQKEREERRPESRWSEADQRRPGEAARLFKEDGVRWKWREMGGNAGVGSAPGVCPDQFHGRTMTWSDQGDNCGPNEANSSSASSVAPLSARI</sequence>
<organism evidence="2 3">
    <name type="scientific">Durusdinium trenchii</name>
    <dbReference type="NCBI Taxonomy" id="1381693"/>
    <lineage>
        <taxon>Eukaryota</taxon>
        <taxon>Sar</taxon>
        <taxon>Alveolata</taxon>
        <taxon>Dinophyceae</taxon>
        <taxon>Suessiales</taxon>
        <taxon>Symbiodiniaceae</taxon>
        <taxon>Durusdinium</taxon>
    </lineage>
</organism>
<keyword evidence="3" id="KW-1185">Reference proteome</keyword>
<feature type="region of interest" description="Disordered" evidence="1">
    <location>
        <begin position="172"/>
        <end position="205"/>
    </location>
</feature>
<dbReference type="Proteomes" id="UP001642484">
    <property type="component" value="Unassembled WGS sequence"/>
</dbReference>
<feature type="region of interest" description="Disordered" evidence="1">
    <location>
        <begin position="108"/>
        <end position="137"/>
    </location>
</feature>
<evidence type="ECO:0000256" key="1">
    <source>
        <dbReference type="SAM" id="MobiDB-lite"/>
    </source>
</evidence>
<comment type="caution">
    <text evidence="2">The sequence shown here is derived from an EMBL/GenBank/DDBJ whole genome shotgun (WGS) entry which is preliminary data.</text>
</comment>
<proteinExistence type="predicted"/>
<feature type="compositionally biased region" description="Low complexity" evidence="1">
    <location>
        <begin position="190"/>
        <end position="205"/>
    </location>
</feature>
<gene>
    <name evidence="2" type="ORF">CCMP2556_LOCUS4811</name>
</gene>
<reference evidence="2 3" key="1">
    <citation type="submission" date="2024-02" db="EMBL/GenBank/DDBJ databases">
        <authorList>
            <person name="Chen Y."/>
            <person name="Shah S."/>
            <person name="Dougan E. K."/>
            <person name="Thang M."/>
            <person name="Chan C."/>
        </authorList>
    </citation>
    <scope>NUCLEOTIDE SEQUENCE [LARGE SCALE GENOMIC DNA]</scope>
</reference>
<evidence type="ECO:0000313" key="3">
    <source>
        <dbReference type="Proteomes" id="UP001642484"/>
    </source>
</evidence>